<gene>
    <name evidence="2" type="ORF">N7493_004563</name>
</gene>
<reference evidence="2" key="2">
    <citation type="submission" date="2023-01" db="EMBL/GenBank/DDBJ databases">
        <authorList>
            <person name="Petersen C."/>
        </authorList>
    </citation>
    <scope>NUCLEOTIDE SEQUENCE</scope>
    <source>
        <strain evidence="2">IBT 17514</strain>
    </source>
</reference>
<dbReference type="AlphaFoldDB" id="A0AAD6MX59"/>
<comment type="caution">
    <text evidence="2">The sequence shown here is derived from an EMBL/GenBank/DDBJ whole genome shotgun (WGS) entry which is preliminary data.</text>
</comment>
<evidence type="ECO:0008006" key="4">
    <source>
        <dbReference type="Google" id="ProtNLM"/>
    </source>
</evidence>
<accession>A0AAD6MX59</accession>
<evidence type="ECO:0000313" key="2">
    <source>
        <dbReference type="EMBL" id="KAJ5728233.1"/>
    </source>
</evidence>
<sequence>MLLKKILPVFAIAGIATAAPVEDLEARATGGTCGQYSNAWCCATAFPFSVFFIQQVGSNCVKPSGTTSPYSCANKPGKTNFLCCAGNQITDNKGGVVCTV</sequence>
<name>A0AAD6MX59_9EURO</name>
<feature type="chain" id="PRO_5042024643" description="Hydrophobin" evidence="1">
    <location>
        <begin position="19"/>
        <end position="100"/>
    </location>
</feature>
<proteinExistence type="predicted"/>
<keyword evidence="3" id="KW-1185">Reference proteome</keyword>
<dbReference type="Proteomes" id="UP001215712">
    <property type="component" value="Unassembled WGS sequence"/>
</dbReference>
<dbReference type="EMBL" id="JAQJAN010000005">
    <property type="protein sequence ID" value="KAJ5728233.1"/>
    <property type="molecule type" value="Genomic_DNA"/>
</dbReference>
<evidence type="ECO:0000256" key="1">
    <source>
        <dbReference type="SAM" id="SignalP"/>
    </source>
</evidence>
<reference evidence="2" key="1">
    <citation type="journal article" date="2023" name="IMA Fungus">
        <title>Comparative genomic study of the Penicillium genus elucidates a diverse pangenome and 15 lateral gene transfer events.</title>
        <authorList>
            <person name="Petersen C."/>
            <person name="Sorensen T."/>
            <person name="Nielsen M.R."/>
            <person name="Sondergaard T.E."/>
            <person name="Sorensen J.L."/>
            <person name="Fitzpatrick D.A."/>
            <person name="Frisvad J.C."/>
            <person name="Nielsen K.L."/>
        </authorList>
    </citation>
    <scope>NUCLEOTIDE SEQUENCE</scope>
    <source>
        <strain evidence="2">IBT 17514</strain>
    </source>
</reference>
<evidence type="ECO:0000313" key="3">
    <source>
        <dbReference type="Proteomes" id="UP001215712"/>
    </source>
</evidence>
<protein>
    <recommendedName>
        <fullName evidence="4">Hydrophobin</fullName>
    </recommendedName>
</protein>
<feature type="signal peptide" evidence="1">
    <location>
        <begin position="1"/>
        <end position="18"/>
    </location>
</feature>
<keyword evidence="1" id="KW-0732">Signal</keyword>
<organism evidence="2 3">
    <name type="scientific">Penicillium malachiteum</name>
    <dbReference type="NCBI Taxonomy" id="1324776"/>
    <lineage>
        <taxon>Eukaryota</taxon>
        <taxon>Fungi</taxon>
        <taxon>Dikarya</taxon>
        <taxon>Ascomycota</taxon>
        <taxon>Pezizomycotina</taxon>
        <taxon>Eurotiomycetes</taxon>
        <taxon>Eurotiomycetidae</taxon>
        <taxon>Eurotiales</taxon>
        <taxon>Aspergillaceae</taxon>
        <taxon>Penicillium</taxon>
    </lineage>
</organism>